<dbReference type="PANTHER" id="PTHR11669:SF8">
    <property type="entry name" value="DNA POLYMERASE III SUBUNIT DELTA"/>
    <property type="match status" value="1"/>
</dbReference>
<accession>A0A2T0X700</accession>
<dbReference type="RefSeq" id="WP_106159179.1">
    <property type="nucleotide sequence ID" value="NZ_PVTT01000001.1"/>
</dbReference>
<name>A0A2T0X700_9RHOB</name>
<protein>
    <submittedName>
        <fullName evidence="2">DNA polymerase-3 subunit delta</fullName>
    </submittedName>
</protein>
<dbReference type="InterPro" id="IPR050238">
    <property type="entry name" value="DNA_Rep/Repair_Clamp_Loader"/>
</dbReference>
<dbReference type="SUPFAM" id="SSF52540">
    <property type="entry name" value="P-loop containing nucleoside triphosphate hydrolases"/>
    <property type="match status" value="1"/>
</dbReference>
<reference evidence="2 3" key="1">
    <citation type="submission" date="2018-03" db="EMBL/GenBank/DDBJ databases">
        <title>Genomic Encyclopedia of Archaeal and Bacterial Type Strains, Phase II (KMG-II): from individual species to whole genera.</title>
        <authorList>
            <person name="Goeker M."/>
        </authorList>
    </citation>
    <scope>NUCLEOTIDE SEQUENCE [LARGE SCALE GENOMIC DNA]</scope>
    <source>
        <strain evidence="2 3">DSM 29318</strain>
    </source>
</reference>
<gene>
    <name evidence="2" type="ORF">BCF33_0304</name>
</gene>
<dbReference type="OrthoDB" id="9811073at2"/>
<dbReference type="Gene3D" id="3.40.50.300">
    <property type="entry name" value="P-loop containing nucleotide triphosphate hydrolases"/>
    <property type="match status" value="1"/>
</dbReference>
<dbReference type="AlphaFoldDB" id="A0A2T0X700"/>
<dbReference type="Pfam" id="PF13177">
    <property type="entry name" value="DNA_pol3_delta2"/>
    <property type="match status" value="1"/>
</dbReference>
<evidence type="ECO:0000313" key="2">
    <source>
        <dbReference type="EMBL" id="PRY94709.1"/>
    </source>
</evidence>
<dbReference type="EMBL" id="PVTT01000001">
    <property type="protein sequence ID" value="PRY94709.1"/>
    <property type="molecule type" value="Genomic_DNA"/>
</dbReference>
<feature type="region of interest" description="Disordered" evidence="1">
    <location>
        <begin position="1"/>
        <end position="29"/>
    </location>
</feature>
<sequence>MVRAVQVPEVEGPPESDRLPGAPHPREAPRVVGHGAAEAQFRAAARSGRLHHAWLLTGPRGIGKATLAHRLAAWLRAGMPEGDVPEDHPALRRARAGGEGGIHVIRRGTNATGSALAQQIRVDEVRAAAPFLGLSAPDGGWRALIVDAADEMNVQAQNALLKTLEEPPARTVIFLVAHAPSRLLPTIRSRCRVLRLAPLAPGETSEAMALAGAEADPALGELSGGSVGEAIRLVAEGGPAFYADLVGLVGKAPGMPRPAAIKLAESCAGPRNAGRLDVGIDLIDRMLARLARQAATGEAAPEAAPGEAAAFARHAGRPRRWADLHAELVPRLRHGRAVNLDPAGLILEALLSIDAAAG</sequence>
<keyword evidence="3" id="KW-1185">Reference proteome</keyword>
<dbReference type="NCBIfam" id="NF005677">
    <property type="entry name" value="PRK07471.1"/>
    <property type="match status" value="1"/>
</dbReference>
<evidence type="ECO:0000256" key="1">
    <source>
        <dbReference type="SAM" id="MobiDB-lite"/>
    </source>
</evidence>
<dbReference type="GO" id="GO:0006261">
    <property type="term" value="P:DNA-templated DNA replication"/>
    <property type="evidence" value="ECO:0007669"/>
    <property type="project" value="TreeGrafter"/>
</dbReference>
<organism evidence="2 3">
    <name type="scientific">Hasllibacter halocynthiae</name>
    <dbReference type="NCBI Taxonomy" id="595589"/>
    <lineage>
        <taxon>Bacteria</taxon>
        <taxon>Pseudomonadati</taxon>
        <taxon>Pseudomonadota</taxon>
        <taxon>Alphaproteobacteria</taxon>
        <taxon>Rhodobacterales</taxon>
        <taxon>Roseobacteraceae</taxon>
        <taxon>Hasllibacter</taxon>
    </lineage>
</organism>
<dbReference type="InterPro" id="IPR027417">
    <property type="entry name" value="P-loop_NTPase"/>
</dbReference>
<proteinExistence type="predicted"/>
<dbReference type="GO" id="GO:0009360">
    <property type="term" value="C:DNA polymerase III complex"/>
    <property type="evidence" value="ECO:0007669"/>
    <property type="project" value="TreeGrafter"/>
</dbReference>
<evidence type="ECO:0000313" key="3">
    <source>
        <dbReference type="Proteomes" id="UP000238801"/>
    </source>
</evidence>
<comment type="caution">
    <text evidence="2">The sequence shown here is derived from an EMBL/GenBank/DDBJ whole genome shotgun (WGS) entry which is preliminary data.</text>
</comment>
<dbReference type="PANTHER" id="PTHR11669">
    <property type="entry name" value="REPLICATION FACTOR C / DNA POLYMERASE III GAMMA-TAU SUBUNIT"/>
    <property type="match status" value="1"/>
</dbReference>
<dbReference type="Proteomes" id="UP000238801">
    <property type="component" value="Unassembled WGS sequence"/>
</dbReference>